<reference evidence="2 3" key="1">
    <citation type="submission" date="2016-10" db="EMBL/GenBank/DDBJ databases">
        <authorList>
            <person name="de Groot N.N."/>
        </authorList>
    </citation>
    <scope>NUCLEOTIDE SEQUENCE [LARGE SCALE GENOMIC DNA]</scope>
    <source>
        <strain evidence="2 3">CGMCC 4.1859</strain>
    </source>
</reference>
<dbReference type="Proteomes" id="UP000198614">
    <property type="component" value="Unassembled WGS sequence"/>
</dbReference>
<accession>A0A1G7IPB0</accession>
<feature type="domain" description="ATPase AAA-type core" evidence="1">
    <location>
        <begin position="26"/>
        <end position="355"/>
    </location>
</feature>
<name>A0A1G7IPB0_9ACTN</name>
<sequence>MPGRLLELHVENFRSLREVTVPLGPLTVLVGPNGAGKSNVLKVFDFLADIIRTDLQPALDTRGGFDEVAFWGGTKPPTTMRVRVKATWTTNATLTAPDEYDLTIRRRSLRVNRTGERSPYYALSREESFAFKRRQGRGRRITISGEEARILDVRAGESKDSSSLSIRRLSSGLSTLPRLGPSEGGNEVTRVADRLSSFRVFDVDVAAARQPTRMRGGDFTTLSSHAENLAGFLTHLSHLDDGTWENLVTDARTVLPQLEDIEFEEVGGSTDQTTVVLRERGLRRRTPLADASYGTVRLLGLLALLYDPNPPAFTCIEEIDHGLHPQALELVVQRLREAAEHTQFIVATHSPALVNRLRPEEFVVCDRDDDGASVIPALTVDEVKAIVEESGEQPLGELWFSGVLGGDLTGGEL</sequence>
<dbReference type="Pfam" id="PF13304">
    <property type="entry name" value="AAA_21"/>
    <property type="match status" value="1"/>
</dbReference>
<evidence type="ECO:0000259" key="1">
    <source>
        <dbReference type="Pfam" id="PF13304"/>
    </source>
</evidence>
<dbReference type="GO" id="GO:0016887">
    <property type="term" value="F:ATP hydrolysis activity"/>
    <property type="evidence" value="ECO:0007669"/>
    <property type="project" value="InterPro"/>
</dbReference>
<protein>
    <submittedName>
        <fullName evidence="2">Predicted ATPase</fullName>
    </submittedName>
</protein>
<dbReference type="AlphaFoldDB" id="A0A1G7IPB0"/>
<dbReference type="PIRSF" id="PIRSF029347">
    <property type="entry name" value="RecF"/>
    <property type="match status" value="1"/>
</dbReference>
<evidence type="ECO:0000313" key="3">
    <source>
        <dbReference type="Proteomes" id="UP000198614"/>
    </source>
</evidence>
<dbReference type="InterPro" id="IPR003959">
    <property type="entry name" value="ATPase_AAA_core"/>
</dbReference>
<dbReference type="PANTHER" id="PTHR40396:SF1">
    <property type="entry name" value="ATPASE AAA-TYPE CORE DOMAIN-CONTAINING PROTEIN"/>
    <property type="match status" value="1"/>
</dbReference>
<dbReference type="EMBL" id="FNAX01000006">
    <property type="protein sequence ID" value="SDF14418.1"/>
    <property type="molecule type" value="Genomic_DNA"/>
</dbReference>
<dbReference type="InterPro" id="IPR014555">
    <property type="entry name" value="RecF-like"/>
</dbReference>
<dbReference type="OrthoDB" id="104167at2"/>
<dbReference type="SUPFAM" id="SSF52540">
    <property type="entry name" value="P-loop containing nucleoside triphosphate hydrolases"/>
    <property type="match status" value="1"/>
</dbReference>
<gene>
    <name evidence="2" type="ORF">SAMN05216260_106114</name>
</gene>
<dbReference type="Gene3D" id="3.40.50.300">
    <property type="entry name" value="P-loop containing nucleotide triphosphate hydrolases"/>
    <property type="match status" value="2"/>
</dbReference>
<organism evidence="2 3">
    <name type="scientific">Streptomyces griseoaurantiacus</name>
    <dbReference type="NCBI Taxonomy" id="68213"/>
    <lineage>
        <taxon>Bacteria</taxon>
        <taxon>Bacillati</taxon>
        <taxon>Actinomycetota</taxon>
        <taxon>Actinomycetes</taxon>
        <taxon>Kitasatosporales</taxon>
        <taxon>Streptomycetaceae</taxon>
        <taxon>Streptomyces</taxon>
        <taxon>Streptomyces aurantiacus group</taxon>
    </lineage>
</organism>
<dbReference type="PANTHER" id="PTHR40396">
    <property type="entry name" value="ATPASE-LIKE PROTEIN"/>
    <property type="match status" value="1"/>
</dbReference>
<proteinExistence type="predicted"/>
<dbReference type="InterPro" id="IPR027417">
    <property type="entry name" value="P-loop_NTPase"/>
</dbReference>
<evidence type="ECO:0000313" key="2">
    <source>
        <dbReference type="EMBL" id="SDF14418.1"/>
    </source>
</evidence>
<dbReference type="GO" id="GO:0005524">
    <property type="term" value="F:ATP binding"/>
    <property type="evidence" value="ECO:0007669"/>
    <property type="project" value="InterPro"/>
</dbReference>